<sequence length="293" mass="33528">MQILLTFICITCQCANYGRRHFPPRPWRSEPVRTKNKKIHVARTYKLHYPGYTIFCRETRSMSGIYGYSADYDAVRRLLGELFGSRTVDIPSNAIAVSIPTKHYRTGKHAHSFVPVRRSLVRRTPKFLHEMWSASVQAVSVFNTDQLVGVCIHLCKENRWDPSCRIDSRLIIGKMRGQVVRYSGEWRPPLVPPLAFYDSRDGGEAYQHRNTISGLMARIQPRRVETIARVLATSPPRRHSSEDVIPPSDSQSCSGCESICTEGPPDYETLIEDETPPPLYWSLIIDGTKYRNM</sequence>
<accession>A0A8R1EPT2</accession>
<proteinExistence type="predicted"/>
<evidence type="ECO:0000256" key="1">
    <source>
        <dbReference type="SAM" id="MobiDB-lite"/>
    </source>
</evidence>
<keyword evidence="3" id="KW-1185">Reference proteome</keyword>
<protein>
    <submittedName>
        <fullName evidence="2">Uncharacterized protein</fullName>
    </submittedName>
</protein>
<name>A0A8R1EPT2_CAEJA</name>
<evidence type="ECO:0000313" key="3">
    <source>
        <dbReference type="Proteomes" id="UP000005237"/>
    </source>
</evidence>
<dbReference type="AlphaFoldDB" id="A0A8R1EPT2"/>
<dbReference type="EnsemblMetazoa" id="CJA38431.1">
    <property type="protein sequence ID" value="CJA38431.1"/>
    <property type="gene ID" value="WBGene00214278"/>
</dbReference>
<reference evidence="2" key="2">
    <citation type="submission" date="2022-06" db="UniProtKB">
        <authorList>
            <consortium name="EnsemblMetazoa"/>
        </authorList>
    </citation>
    <scope>IDENTIFICATION</scope>
    <source>
        <strain evidence="2">DF5081</strain>
    </source>
</reference>
<reference evidence="3" key="1">
    <citation type="submission" date="2010-08" db="EMBL/GenBank/DDBJ databases">
        <authorList>
            <consortium name="Caenorhabditis japonica Sequencing Consortium"/>
            <person name="Wilson R.K."/>
        </authorList>
    </citation>
    <scope>NUCLEOTIDE SEQUENCE [LARGE SCALE GENOMIC DNA]</scope>
    <source>
        <strain evidence="3">DF5081</strain>
    </source>
</reference>
<feature type="region of interest" description="Disordered" evidence="1">
    <location>
        <begin position="235"/>
        <end position="255"/>
    </location>
</feature>
<dbReference type="Proteomes" id="UP000005237">
    <property type="component" value="Unassembled WGS sequence"/>
</dbReference>
<organism evidence="2 3">
    <name type="scientific">Caenorhabditis japonica</name>
    <dbReference type="NCBI Taxonomy" id="281687"/>
    <lineage>
        <taxon>Eukaryota</taxon>
        <taxon>Metazoa</taxon>
        <taxon>Ecdysozoa</taxon>
        <taxon>Nematoda</taxon>
        <taxon>Chromadorea</taxon>
        <taxon>Rhabditida</taxon>
        <taxon>Rhabditina</taxon>
        <taxon>Rhabditomorpha</taxon>
        <taxon>Rhabditoidea</taxon>
        <taxon>Rhabditidae</taxon>
        <taxon>Peloderinae</taxon>
        <taxon>Caenorhabditis</taxon>
    </lineage>
</organism>
<evidence type="ECO:0000313" key="2">
    <source>
        <dbReference type="EnsemblMetazoa" id="CJA38431.1"/>
    </source>
</evidence>